<proteinExistence type="predicted"/>
<dbReference type="Gene3D" id="1.10.10.60">
    <property type="entry name" value="Homeodomain-like"/>
    <property type="match status" value="1"/>
</dbReference>
<keyword evidence="2 4" id="KW-0238">DNA-binding</keyword>
<keyword evidence="3" id="KW-0804">Transcription</keyword>
<dbReference type="EMBL" id="JADILW010000017">
    <property type="protein sequence ID" value="MBO8479688.1"/>
    <property type="molecule type" value="Genomic_DNA"/>
</dbReference>
<dbReference type="PANTHER" id="PTHR47506">
    <property type="entry name" value="TRANSCRIPTIONAL REGULATORY PROTEIN"/>
    <property type="match status" value="1"/>
</dbReference>
<feature type="DNA-binding region" description="H-T-H motif" evidence="4">
    <location>
        <begin position="26"/>
        <end position="45"/>
    </location>
</feature>
<name>A0A9D9NNL2_9BACT</name>
<evidence type="ECO:0000313" key="7">
    <source>
        <dbReference type="Proteomes" id="UP000823769"/>
    </source>
</evidence>
<dbReference type="GO" id="GO:0003677">
    <property type="term" value="F:DNA binding"/>
    <property type="evidence" value="ECO:0007669"/>
    <property type="project" value="UniProtKB-UniRule"/>
</dbReference>
<comment type="caution">
    <text evidence="6">The sequence shown here is derived from an EMBL/GenBank/DDBJ whole genome shotgun (WGS) entry which is preliminary data.</text>
</comment>
<dbReference type="PANTHER" id="PTHR47506:SF3">
    <property type="entry name" value="HTH-TYPE TRANSCRIPTIONAL REGULATOR LMRA"/>
    <property type="match status" value="1"/>
</dbReference>
<protein>
    <submittedName>
        <fullName evidence="6">TetR/AcrR family transcriptional regulator</fullName>
    </submittedName>
</protein>
<dbReference type="InterPro" id="IPR009057">
    <property type="entry name" value="Homeodomain-like_sf"/>
</dbReference>
<evidence type="ECO:0000256" key="1">
    <source>
        <dbReference type="ARBA" id="ARBA00023015"/>
    </source>
</evidence>
<dbReference type="InterPro" id="IPR001647">
    <property type="entry name" value="HTH_TetR"/>
</dbReference>
<dbReference type="SUPFAM" id="SSF46689">
    <property type="entry name" value="Homeodomain-like"/>
    <property type="match status" value="1"/>
</dbReference>
<dbReference type="Proteomes" id="UP000823769">
    <property type="component" value="Unassembled WGS sequence"/>
</dbReference>
<feature type="domain" description="HTH tetR-type" evidence="5">
    <location>
        <begin position="3"/>
        <end position="63"/>
    </location>
</feature>
<dbReference type="Pfam" id="PF00440">
    <property type="entry name" value="TetR_N"/>
    <property type="match status" value="1"/>
</dbReference>
<reference evidence="6" key="1">
    <citation type="submission" date="2020-10" db="EMBL/GenBank/DDBJ databases">
        <authorList>
            <person name="Gilroy R."/>
        </authorList>
    </citation>
    <scope>NUCLEOTIDE SEQUENCE</scope>
    <source>
        <strain evidence="6">B3-1481</strain>
    </source>
</reference>
<reference evidence="6" key="2">
    <citation type="journal article" date="2021" name="PeerJ">
        <title>Extensive microbial diversity within the chicken gut microbiome revealed by metagenomics and culture.</title>
        <authorList>
            <person name="Gilroy R."/>
            <person name="Ravi A."/>
            <person name="Getino M."/>
            <person name="Pursley I."/>
            <person name="Horton D.L."/>
            <person name="Alikhan N.F."/>
            <person name="Baker D."/>
            <person name="Gharbi K."/>
            <person name="Hall N."/>
            <person name="Watson M."/>
            <person name="Adriaenssens E.M."/>
            <person name="Foster-Nyarko E."/>
            <person name="Jarju S."/>
            <person name="Secka A."/>
            <person name="Antonio M."/>
            <person name="Oren A."/>
            <person name="Chaudhuri R.R."/>
            <person name="La Ragione R."/>
            <person name="Hildebrand F."/>
            <person name="Pallen M.J."/>
        </authorList>
    </citation>
    <scope>NUCLEOTIDE SEQUENCE</scope>
    <source>
        <strain evidence="6">B3-1481</strain>
    </source>
</reference>
<evidence type="ECO:0000256" key="3">
    <source>
        <dbReference type="ARBA" id="ARBA00023163"/>
    </source>
</evidence>
<evidence type="ECO:0000256" key="4">
    <source>
        <dbReference type="PROSITE-ProRule" id="PRU00335"/>
    </source>
</evidence>
<evidence type="ECO:0000256" key="2">
    <source>
        <dbReference type="ARBA" id="ARBA00023125"/>
    </source>
</evidence>
<dbReference type="SUPFAM" id="SSF48498">
    <property type="entry name" value="Tetracyclin repressor-like, C-terminal domain"/>
    <property type="match status" value="1"/>
</dbReference>
<dbReference type="PRINTS" id="PR00455">
    <property type="entry name" value="HTHTETR"/>
</dbReference>
<dbReference type="InterPro" id="IPR036271">
    <property type="entry name" value="Tet_transcr_reg_TetR-rel_C_sf"/>
</dbReference>
<evidence type="ECO:0000259" key="5">
    <source>
        <dbReference type="PROSITE" id="PS50977"/>
    </source>
</evidence>
<sequence length="200" mass="22117">MSKDARKRILEAASEAFSVYGYDKTTVEDIARMADKAKASVYYYFGGKAEILEAALAEEVDTMRHRLSGCMNTCPSDITRSLGAYLKTRMDVVLESPLYMKFAVESLRRGNKSEPAGILINARKPLDEAEEGFFEAVCRFATASGALGDKVKPESFAEMLSMVLRGAEVQILLSDDRAAARATYDEMVNFITNSDNFSSR</sequence>
<organism evidence="6 7">
    <name type="scientific">Candidatus Cryptobacteroides avistercoris</name>
    <dbReference type="NCBI Taxonomy" id="2840758"/>
    <lineage>
        <taxon>Bacteria</taxon>
        <taxon>Pseudomonadati</taxon>
        <taxon>Bacteroidota</taxon>
        <taxon>Bacteroidia</taxon>
        <taxon>Bacteroidales</taxon>
        <taxon>Candidatus Cryptobacteroides</taxon>
    </lineage>
</organism>
<keyword evidence="1" id="KW-0805">Transcription regulation</keyword>
<gene>
    <name evidence="6" type="ORF">IAB76_01050</name>
</gene>
<evidence type="ECO:0000313" key="6">
    <source>
        <dbReference type="EMBL" id="MBO8479688.1"/>
    </source>
</evidence>
<dbReference type="AlphaFoldDB" id="A0A9D9NNL2"/>
<dbReference type="PROSITE" id="PS50977">
    <property type="entry name" value="HTH_TETR_2"/>
    <property type="match status" value="1"/>
</dbReference>
<dbReference type="Gene3D" id="1.10.357.10">
    <property type="entry name" value="Tetracycline Repressor, domain 2"/>
    <property type="match status" value="1"/>
</dbReference>
<accession>A0A9D9NNL2</accession>